<dbReference type="AlphaFoldDB" id="A0A3A6U8Y2"/>
<dbReference type="Pfam" id="PF02133">
    <property type="entry name" value="Transp_cyt_pur"/>
    <property type="match status" value="1"/>
</dbReference>
<feature type="transmembrane region" description="Helical" evidence="6">
    <location>
        <begin position="378"/>
        <end position="397"/>
    </location>
</feature>
<feature type="transmembrane region" description="Helical" evidence="6">
    <location>
        <begin position="267"/>
        <end position="294"/>
    </location>
</feature>
<feature type="transmembrane region" description="Helical" evidence="6">
    <location>
        <begin position="185"/>
        <end position="206"/>
    </location>
</feature>
<dbReference type="GO" id="GO:0005886">
    <property type="term" value="C:plasma membrane"/>
    <property type="evidence" value="ECO:0007669"/>
    <property type="project" value="TreeGrafter"/>
</dbReference>
<feature type="transmembrane region" description="Helical" evidence="6">
    <location>
        <begin position="32"/>
        <end position="54"/>
    </location>
</feature>
<organism evidence="7 8">
    <name type="scientific">Parashewanella spongiae</name>
    <dbReference type="NCBI Taxonomy" id="342950"/>
    <lineage>
        <taxon>Bacteria</taxon>
        <taxon>Pseudomonadati</taxon>
        <taxon>Pseudomonadota</taxon>
        <taxon>Gammaproteobacteria</taxon>
        <taxon>Alteromonadales</taxon>
        <taxon>Shewanellaceae</taxon>
        <taxon>Parashewanella</taxon>
    </lineage>
</organism>
<gene>
    <name evidence="7" type="ORF">D5R81_05520</name>
</gene>
<dbReference type="OrthoDB" id="9780088at2"/>
<keyword evidence="4 6" id="KW-1133">Transmembrane helix</keyword>
<feature type="transmembrane region" description="Helical" evidence="6">
    <location>
        <begin position="226"/>
        <end position="246"/>
    </location>
</feature>
<feature type="transmembrane region" description="Helical" evidence="6">
    <location>
        <begin position="425"/>
        <end position="447"/>
    </location>
</feature>
<evidence type="ECO:0000313" key="8">
    <source>
        <dbReference type="Proteomes" id="UP000273022"/>
    </source>
</evidence>
<dbReference type="InterPro" id="IPR001248">
    <property type="entry name" value="Pur-cyt_permease"/>
</dbReference>
<feature type="transmembrane region" description="Helical" evidence="6">
    <location>
        <begin position="60"/>
        <end position="81"/>
    </location>
</feature>
<dbReference type="CDD" id="cd11555">
    <property type="entry name" value="SLC-NCS1sbd_u1"/>
    <property type="match status" value="1"/>
</dbReference>
<accession>A0A3A6U8Y2</accession>
<dbReference type="InterPro" id="IPR045225">
    <property type="entry name" value="Uracil/uridine/allantoin_perm"/>
</dbReference>
<evidence type="ECO:0000256" key="4">
    <source>
        <dbReference type="ARBA" id="ARBA00022989"/>
    </source>
</evidence>
<keyword evidence="8" id="KW-1185">Reference proteome</keyword>
<comment type="subcellular location">
    <subcellularLocation>
        <location evidence="1">Membrane</location>
        <topology evidence="1">Multi-pass membrane protein</topology>
    </subcellularLocation>
</comment>
<dbReference type="PANTHER" id="PTHR30618:SF6">
    <property type="entry name" value="NCS1 FAMILY NUCLEOBASE:CATION SYMPORTER-1"/>
    <property type="match status" value="1"/>
</dbReference>
<keyword evidence="5 6" id="KW-0472">Membrane</keyword>
<reference evidence="7 8" key="1">
    <citation type="submission" date="2018-09" db="EMBL/GenBank/DDBJ databases">
        <title>Phylogeny of the Shewanellaceae, and recommendation for two new genera, Pseudoshewanella and Parashewanella.</title>
        <authorList>
            <person name="Wang G."/>
        </authorList>
    </citation>
    <scope>NUCLEOTIDE SEQUENCE [LARGE SCALE GENOMIC DNA]</scope>
    <source>
        <strain evidence="7 8">KCTC 22492</strain>
    </source>
</reference>
<feature type="transmembrane region" description="Helical" evidence="6">
    <location>
        <begin position="306"/>
        <end position="327"/>
    </location>
</feature>
<sequence>MPSNVQYDPRLYNEDLAPISGKQRQSWNWYNIFAFWMADIHSVGGYIFAASLFTLGMEPWLVFVGLITSVVVVMKLTNLMAKPSQKSGIPFPVVCRLAFGVLGANIPAMIRGIVATVWYGIQTYLASVSLQIMLLHVAPQLSKYTEGTLFAGLHSLGWMCFIVIWLLQMILFWRGIETIKRFVDFAGPAVYAVMLLLVYWIVTQAGWENIDFNLASKNLSAGQQCWQLVISVSLVVSYFLPVILNFGDFARYATSFRDILKGNLLGILVNFVFFSVITVVITAGTIPVFGQLILDPLETVARIDSFTAVLFGALTFITATLGINIVANFVSSAFDFSNLQPNRLNLKTAGMITALLSACVTPWNLFNNPQIIHYTIDLLAAFMGPVLGIVITDFYLIKKQRIVIAELYHCEQDGKYWYFHGFNRTAILSLSIAALISILFVLLPEFAEKSQWHGLMVDLSNFSGIFGAMLASACYKWLSTKPSKA</sequence>
<name>A0A3A6U8Y2_9GAMM</name>
<feature type="transmembrane region" description="Helical" evidence="6">
    <location>
        <begin position="149"/>
        <end position="173"/>
    </location>
</feature>
<evidence type="ECO:0000256" key="5">
    <source>
        <dbReference type="ARBA" id="ARBA00023136"/>
    </source>
</evidence>
<dbReference type="Gene3D" id="1.10.4160.10">
    <property type="entry name" value="Hydantoin permease"/>
    <property type="match status" value="1"/>
</dbReference>
<dbReference type="GO" id="GO:0015205">
    <property type="term" value="F:nucleobase transmembrane transporter activity"/>
    <property type="evidence" value="ECO:0007669"/>
    <property type="project" value="TreeGrafter"/>
</dbReference>
<dbReference type="Proteomes" id="UP000273022">
    <property type="component" value="Unassembled WGS sequence"/>
</dbReference>
<evidence type="ECO:0000256" key="2">
    <source>
        <dbReference type="ARBA" id="ARBA00008974"/>
    </source>
</evidence>
<comment type="caution">
    <text evidence="7">The sequence shown here is derived from an EMBL/GenBank/DDBJ whole genome shotgun (WGS) entry which is preliminary data.</text>
</comment>
<feature type="transmembrane region" description="Helical" evidence="6">
    <location>
        <begin position="348"/>
        <end position="366"/>
    </location>
</feature>
<keyword evidence="3 6" id="KW-0812">Transmembrane</keyword>
<evidence type="ECO:0000256" key="6">
    <source>
        <dbReference type="SAM" id="Phobius"/>
    </source>
</evidence>
<protein>
    <submittedName>
        <fullName evidence="7">NCS1 family nucleobase:cation symporter-1</fullName>
    </submittedName>
</protein>
<evidence type="ECO:0000256" key="1">
    <source>
        <dbReference type="ARBA" id="ARBA00004141"/>
    </source>
</evidence>
<dbReference type="EMBL" id="QYYH01000023">
    <property type="protein sequence ID" value="RJY18401.1"/>
    <property type="molecule type" value="Genomic_DNA"/>
</dbReference>
<proteinExistence type="inferred from homology"/>
<evidence type="ECO:0000256" key="3">
    <source>
        <dbReference type="ARBA" id="ARBA00022692"/>
    </source>
</evidence>
<dbReference type="RefSeq" id="WP_121852653.1">
    <property type="nucleotide sequence ID" value="NZ_CP037952.1"/>
</dbReference>
<comment type="similarity">
    <text evidence="2">Belongs to the purine-cytosine permease (2.A.39) family.</text>
</comment>
<dbReference type="PANTHER" id="PTHR30618">
    <property type="entry name" value="NCS1 FAMILY PURINE/PYRIMIDINE TRANSPORTER"/>
    <property type="match status" value="1"/>
</dbReference>
<evidence type="ECO:0000313" key="7">
    <source>
        <dbReference type="EMBL" id="RJY18401.1"/>
    </source>
</evidence>
<feature type="transmembrane region" description="Helical" evidence="6">
    <location>
        <begin position="459"/>
        <end position="478"/>
    </location>
</feature>